<dbReference type="GO" id="GO:0009279">
    <property type="term" value="C:cell outer membrane"/>
    <property type="evidence" value="ECO:0007669"/>
    <property type="project" value="UniProtKB-SubCell"/>
</dbReference>
<dbReference type="GO" id="GO:0015920">
    <property type="term" value="P:lipopolysaccharide transport"/>
    <property type="evidence" value="ECO:0007669"/>
    <property type="project" value="InterPro"/>
</dbReference>
<name>A0A1H2SPG9_9RHOB</name>
<evidence type="ECO:0000256" key="1">
    <source>
        <dbReference type="HAMAP-Rule" id="MF_01411"/>
    </source>
</evidence>
<evidence type="ECO:0000259" key="2">
    <source>
        <dbReference type="Pfam" id="PF04453"/>
    </source>
</evidence>
<reference evidence="4" key="1">
    <citation type="submission" date="2016-10" db="EMBL/GenBank/DDBJ databases">
        <authorList>
            <person name="Varghese N."/>
            <person name="Submissions S."/>
        </authorList>
    </citation>
    <scope>NUCLEOTIDE SEQUENCE [LARGE SCALE GENOMIC DNA]</scope>
    <source>
        <strain evidence="4">DSM 27839</strain>
    </source>
</reference>
<feature type="chain" id="PRO_5010390727" description="LPS-assembly protein LptD" evidence="1">
    <location>
        <begin position="23"/>
        <end position="721"/>
    </location>
</feature>
<dbReference type="InterPro" id="IPR050218">
    <property type="entry name" value="LptD"/>
</dbReference>
<dbReference type="InterPro" id="IPR020889">
    <property type="entry name" value="LipoPS_assembly_LptD"/>
</dbReference>
<evidence type="ECO:0000313" key="3">
    <source>
        <dbReference type="EMBL" id="SDW33490.1"/>
    </source>
</evidence>
<sequence length="721" mass="80517" precursor="true">MRSVLPLLLSSALILSLSTAIAAQSEGAGPNSDASASEQNQPALLVADEIFITPDRKLVAEGNVEAYQGDVKLTAQGVTYDRETGELTLTGPIRIDQGGETTVLADSAQLDSGIQNGLLMGARMVFDQQLQIASVQATRAAGRYTQFSKVAATSCHVCANGKPPIWQIRARKVTHDQLERQLYFEGAQFRILDVPVFYFPTLRLPDPTLERATGFLVPSIRTTSQLSTGVKVPYFFKIGDHKDLTLTPYLSKKTRTLGFRYRQAFKRGRIRLRGAYTRDDVQPNQDRGYFFADGRFSLGNSYRLTFDIRTTSDDSYLADYGLPDYDRLRSEIALERIKRDTAFKTSFIHYKSLRDSEEQDEIPSRVLDINYRKRFFPTAVGGEVELAFIGHTHTRTSDENITGRDVARATFDAEWLRSWTFATGLRAEAQLGAAVDTFDIRDDSNYPNNVTRLTPRAAFTLRYPMLRREQNGATQILEPIAQIGWTNVSDNNVPNDESTFQDFDQGNLLSLSRFPAEDRREDGTTAVVGLNWSRYNADGWRALATVGQVFRSDADPDFTLTSGLQGTKSDILLAGQLNNGKGLTLAARGLLNSDFSFTKAELRAGWSNDDTALSAGYIWLEPDPAEANEKEISELRVGGRYRIDQNWLTRANARYDFSESEPLRLGFGVTYENECVQVNLNINRRFTSTSSIEPSTEFGFTVALTGYSVEGDGQKFKRRCS</sequence>
<organism evidence="3 4">
    <name type="scientific">Ruegeria halocynthiae</name>
    <dbReference type="NCBI Taxonomy" id="985054"/>
    <lineage>
        <taxon>Bacteria</taxon>
        <taxon>Pseudomonadati</taxon>
        <taxon>Pseudomonadota</taxon>
        <taxon>Alphaproteobacteria</taxon>
        <taxon>Rhodobacterales</taxon>
        <taxon>Roseobacteraceae</taxon>
        <taxon>Ruegeria</taxon>
    </lineage>
</organism>
<dbReference type="HAMAP" id="MF_01411">
    <property type="entry name" value="LPS_assembly_LptD"/>
    <property type="match status" value="1"/>
</dbReference>
<dbReference type="EMBL" id="FNNP01000001">
    <property type="protein sequence ID" value="SDW33490.1"/>
    <property type="molecule type" value="Genomic_DNA"/>
</dbReference>
<comment type="function">
    <text evidence="1">Involved in the assembly of lipopolysaccharide (LPS) at the surface of the outer membrane.</text>
</comment>
<dbReference type="Pfam" id="PF04453">
    <property type="entry name" value="LptD"/>
    <property type="match status" value="1"/>
</dbReference>
<feature type="domain" description="LptD C-terminal" evidence="2">
    <location>
        <begin position="286"/>
        <end position="647"/>
    </location>
</feature>
<evidence type="ECO:0000313" key="4">
    <source>
        <dbReference type="Proteomes" id="UP000183400"/>
    </source>
</evidence>
<proteinExistence type="inferred from homology"/>
<comment type="subcellular location">
    <subcellularLocation>
        <location evidence="1">Cell outer membrane</location>
    </subcellularLocation>
</comment>
<comment type="similarity">
    <text evidence="1">Belongs to the LptD family.</text>
</comment>
<keyword evidence="1" id="KW-0998">Cell outer membrane</keyword>
<dbReference type="GO" id="GO:0043165">
    <property type="term" value="P:Gram-negative-bacterium-type cell outer membrane assembly"/>
    <property type="evidence" value="ECO:0007669"/>
    <property type="project" value="UniProtKB-UniRule"/>
</dbReference>
<dbReference type="Proteomes" id="UP000183400">
    <property type="component" value="Unassembled WGS sequence"/>
</dbReference>
<dbReference type="PANTHER" id="PTHR30189:SF1">
    <property type="entry name" value="LPS-ASSEMBLY PROTEIN LPTD"/>
    <property type="match status" value="1"/>
</dbReference>
<keyword evidence="1" id="KW-0732">Signal</keyword>
<dbReference type="RefSeq" id="WP_074734229.1">
    <property type="nucleotide sequence ID" value="NZ_FNNP01000001.1"/>
</dbReference>
<feature type="signal peptide" evidence="1">
    <location>
        <begin position="1"/>
        <end position="22"/>
    </location>
</feature>
<gene>
    <name evidence="1" type="primary">lptD</name>
    <name evidence="3" type="ORF">SAMN05444358_101538</name>
</gene>
<keyword evidence="1" id="KW-0472">Membrane</keyword>
<dbReference type="GO" id="GO:1990351">
    <property type="term" value="C:transporter complex"/>
    <property type="evidence" value="ECO:0007669"/>
    <property type="project" value="TreeGrafter"/>
</dbReference>
<comment type="caution">
    <text evidence="1">Lacks conserved residue(s) required for the propagation of feature annotation.</text>
</comment>
<dbReference type="InterPro" id="IPR007543">
    <property type="entry name" value="LptD_C"/>
</dbReference>
<accession>A0A1H2SPG9</accession>
<comment type="subunit">
    <text evidence="1">Component of the lipopolysaccharide transport and assembly complex.</text>
</comment>
<protein>
    <recommendedName>
        <fullName evidence="1">LPS-assembly protein LptD</fullName>
    </recommendedName>
</protein>
<dbReference type="PANTHER" id="PTHR30189">
    <property type="entry name" value="LPS-ASSEMBLY PROTEIN"/>
    <property type="match status" value="1"/>
</dbReference>
<dbReference type="AlphaFoldDB" id="A0A1H2SPG9"/>
<dbReference type="OrthoDB" id="9760225at2"/>
<dbReference type="STRING" id="985054.SAMN05444358_101538"/>
<keyword evidence="4" id="KW-1185">Reference proteome</keyword>